<sequence>MQNLLLSMDDTAGTGSAEVEPALAVPFSEALADYADDTDQILTSVNVDYIRADTSSTSPWQDEAGVHMSVSVDSLLHVVRAISHSPAAYATVREAATRHISADLAATPRSAGKDTLSLRAKLGARILGSLDGVAEKVTQAQGRGQAQKWGADVVARLSANAVAPPAYHADPTGHLLNSWKRELKDAGPKNALTRLEAQSMDMTRLWAQGLGLDQGLKDSLPYDSRDNAAAARTDALSKLR</sequence>
<organism evidence="1 2">
    <name type="scientific">Streptomyces diastatochromogenes</name>
    <dbReference type="NCBI Taxonomy" id="42236"/>
    <lineage>
        <taxon>Bacteria</taxon>
        <taxon>Bacillati</taxon>
        <taxon>Actinomycetota</taxon>
        <taxon>Actinomycetes</taxon>
        <taxon>Kitasatosporales</taxon>
        <taxon>Streptomycetaceae</taxon>
        <taxon>Streptomyces</taxon>
    </lineage>
</organism>
<proteinExistence type="predicted"/>
<dbReference type="EMBL" id="MCGQ01000039">
    <property type="protein sequence ID" value="OXY89995.1"/>
    <property type="molecule type" value="Genomic_DNA"/>
</dbReference>
<name>A0A233S2W2_STRDA</name>
<dbReference type="AlphaFoldDB" id="A0A233S2W2"/>
<reference evidence="1 2" key="1">
    <citation type="submission" date="2016-07" db="EMBL/GenBank/DDBJ databases">
        <title>Draft genome of Streptomyces diastatochromogenes.</title>
        <authorList>
            <person name="Podduturi R."/>
            <person name="Lukassen M.B."/>
            <person name="Clausen N."/>
            <person name="Nielsen J.L."/>
            <person name="Jorgensen N.O."/>
        </authorList>
    </citation>
    <scope>NUCLEOTIDE SEQUENCE [LARGE SCALE GENOMIC DNA]</scope>
    <source>
        <strain evidence="1 2">DSM 40608</strain>
    </source>
</reference>
<dbReference type="RefSeq" id="WP_143684204.1">
    <property type="nucleotide sequence ID" value="NZ_MCGQ01000039.1"/>
</dbReference>
<protein>
    <submittedName>
        <fullName evidence="1">Uncharacterized protein</fullName>
    </submittedName>
</protein>
<accession>A0A233S2W2</accession>
<dbReference type="OrthoDB" id="4328194at2"/>
<gene>
    <name evidence="1" type="ORF">BEK98_35640</name>
</gene>
<evidence type="ECO:0000313" key="2">
    <source>
        <dbReference type="Proteomes" id="UP000215483"/>
    </source>
</evidence>
<comment type="caution">
    <text evidence="1">The sequence shown here is derived from an EMBL/GenBank/DDBJ whole genome shotgun (WGS) entry which is preliminary data.</text>
</comment>
<evidence type="ECO:0000313" key="1">
    <source>
        <dbReference type="EMBL" id="OXY89995.1"/>
    </source>
</evidence>
<keyword evidence="2" id="KW-1185">Reference proteome</keyword>
<dbReference type="Proteomes" id="UP000215483">
    <property type="component" value="Unassembled WGS sequence"/>
</dbReference>